<keyword evidence="7 10" id="KW-0119">Carbohydrate metabolism</keyword>
<evidence type="ECO:0000256" key="6">
    <source>
        <dbReference type="ARBA" id="ARBA00022679"/>
    </source>
</evidence>
<dbReference type="Proteomes" id="UP001455384">
    <property type="component" value="Chromosome"/>
</dbReference>
<evidence type="ECO:0000256" key="1">
    <source>
        <dbReference type="ARBA" id="ARBA00000439"/>
    </source>
</evidence>
<dbReference type="Pfam" id="PF02446">
    <property type="entry name" value="Glyco_hydro_77"/>
    <property type="match status" value="1"/>
</dbReference>
<dbReference type="NCBIfam" id="TIGR00217">
    <property type="entry name" value="malQ"/>
    <property type="match status" value="1"/>
</dbReference>
<evidence type="ECO:0000313" key="11">
    <source>
        <dbReference type="EMBL" id="WZX29840.2"/>
    </source>
</evidence>
<evidence type="ECO:0000256" key="2">
    <source>
        <dbReference type="ARBA" id="ARBA00005684"/>
    </source>
</evidence>
<dbReference type="PANTHER" id="PTHR32438">
    <property type="entry name" value="4-ALPHA-GLUCANOTRANSFERASE DPE1, CHLOROPLASTIC/AMYLOPLASTIC"/>
    <property type="match status" value="1"/>
</dbReference>
<proteinExistence type="inferred from homology"/>
<accession>A0ABZ3CIW6</accession>
<keyword evidence="5 10" id="KW-0328">Glycosyltransferase</keyword>
<keyword evidence="6 10" id="KW-0808">Transferase</keyword>
<reference evidence="12" key="1">
    <citation type="submission" date="2023-10" db="EMBL/GenBank/DDBJ databases">
        <title>Genome analysis and identification of Salinococcus sp. Bachu38 nov., a PGPR from the rhizosphere of Tamarix.</title>
        <authorList>
            <person name="Liang Z."/>
            <person name="Zhang X."/>
            <person name="Jia J."/>
            <person name="Chen X."/>
            <person name="Wang Y."/>
            <person name="Wang Q."/>
            <person name="Wang R."/>
        </authorList>
    </citation>
    <scope>NUCLEOTIDE SEQUENCE [LARGE SCALE GENOMIC DNA]</scope>
    <source>
        <strain evidence="12">Bachu38</strain>
    </source>
</reference>
<dbReference type="EC" id="2.4.1.25" evidence="3 10"/>
<dbReference type="InterPro" id="IPR017853">
    <property type="entry name" value="GH"/>
</dbReference>
<evidence type="ECO:0000313" key="12">
    <source>
        <dbReference type="Proteomes" id="UP001455384"/>
    </source>
</evidence>
<dbReference type="EMBL" id="CP138333">
    <property type="protein sequence ID" value="WZX29840.2"/>
    <property type="molecule type" value="Genomic_DNA"/>
</dbReference>
<dbReference type="PANTHER" id="PTHR32438:SF5">
    <property type="entry name" value="4-ALPHA-GLUCANOTRANSFERASE DPE1, CHLOROPLASTIC_AMYLOPLASTIC"/>
    <property type="match status" value="1"/>
</dbReference>
<dbReference type="NCBIfam" id="NF011080">
    <property type="entry name" value="PRK14508.1-3"/>
    <property type="match status" value="1"/>
</dbReference>
<evidence type="ECO:0000256" key="8">
    <source>
        <dbReference type="ARBA" id="ARBA00031423"/>
    </source>
</evidence>
<evidence type="ECO:0000256" key="3">
    <source>
        <dbReference type="ARBA" id="ARBA00012560"/>
    </source>
</evidence>
<dbReference type="InterPro" id="IPR003385">
    <property type="entry name" value="Glyco_hydro_77"/>
</dbReference>
<comment type="catalytic activity">
    <reaction evidence="1 10">
        <text>Transfers a segment of a (1-&gt;4)-alpha-D-glucan to a new position in an acceptor, which may be glucose or a (1-&gt;4)-alpha-D-glucan.</text>
        <dbReference type="EC" id="2.4.1.25"/>
    </reaction>
</comment>
<comment type="similarity">
    <text evidence="2 10">Belongs to the disproportionating enzyme family.</text>
</comment>
<keyword evidence="12" id="KW-1185">Reference proteome</keyword>
<evidence type="ECO:0000256" key="9">
    <source>
        <dbReference type="ARBA" id="ARBA00031501"/>
    </source>
</evidence>
<evidence type="ECO:0000256" key="7">
    <source>
        <dbReference type="ARBA" id="ARBA00023277"/>
    </source>
</evidence>
<name>A0ABZ3CIW6_9STAP</name>
<gene>
    <name evidence="11" type="primary">malQ</name>
    <name evidence="11" type="ORF">RQP18_01305</name>
</gene>
<dbReference type="GO" id="GO:0004134">
    <property type="term" value="F:4-alpha-glucanotransferase activity"/>
    <property type="evidence" value="ECO:0007669"/>
    <property type="project" value="UniProtKB-EC"/>
</dbReference>
<evidence type="ECO:0000256" key="4">
    <source>
        <dbReference type="ARBA" id="ARBA00020295"/>
    </source>
</evidence>
<evidence type="ECO:0000256" key="5">
    <source>
        <dbReference type="ARBA" id="ARBA00022676"/>
    </source>
</evidence>
<evidence type="ECO:0000256" key="10">
    <source>
        <dbReference type="RuleBase" id="RU361207"/>
    </source>
</evidence>
<dbReference type="SUPFAM" id="SSF51445">
    <property type="entry name" value="(Trans)glycosidases"/>
    <property type="match status" value="1"/>
</dbReference>
<sequence>MKCKRLHNRGGTFMENRSSGLLLHVSALPGKYGIGDFGENAYQFVDFLSATGTKYWQILPLGITSFGDSPYQSFSAFAGNPYFIDFDRLVEAGWLKQSEIIRTDLGEDEECVDYAKLYEGKMALLDKAFQRAYPEVEGELDRFTAEHEDWLPDFACFMAIKKAHGNVAWTEWPAPYRLRDEKVLDEFHGKHRKDIHFWVFTQYLFFEHWGDLKHYANQKGIRIIGDIPIYVAADSADVWSRPDLYKLKENLEPSVVAGVPPDMMSDTGQLWGNPIYDWERMEKEGYHWWVRRVEESFRLYDAVRIDHFRGFEAYWEVPAEDETAENGEWVKGPGMSLFKAIREQLGEKEILAEDLGFLTQEVHDLIEETGYPGMKVLQFGFGGEEGYLPHNYTRHTIAYTGNHDTQTMRGWLESADEEAVEAARAYLNLTEEEGYVDGLIRGVFASSSNLAIIPVQDLLGLDDSARFNVPSTIGGNWEWRLTQDDLQKRHRKHLKNLNERYGRSL</sequence>
<dbReference type="RefSeq" id="WP_373446154.1">
    <property type="nucleotide sequence ID" value="NZ_CP138333.2"/>
</dbReference>
<protein>
    <recommendedName>
        <fullName evidence="4 10">4-alpha-glucanotransferase</fullName>
        <ecNumber evidence="3 10">2.4.1.25</ecNumber>
    </recommendedName>
    <alternativeName>
        <fullName evidence="8 10">Amylomaltase</fullName>
    </alternativeName>
    <alternativeName>
        <fullName evidence="9 10">Disproportionating enzyme</fullName>
    </alternativeName>
</protein>
<organism evidence="11 12">
    <name type="scientific">Salinicoccus bachuensis</name>
    <dbReference type="NCBI Taxonomy" id="3136731"/>
    <lineage>
        <taxon>Bacteria</taxon>
        <taxon>Bacillati</taxon>
        <taxon>Bacillota</taxon>
        <taxon>Bacilli</taxon>
        <taxon>Bacillales</taxon>
        <taxon>Staphylococcaceae</taxon>
        <taxon>Salinicoccus</taxon>
    </lineage>
</organism>
<dbReference type="Gene3D" id="3.20.20.80">
    <property type="entry name" value="Glycosidases"/>
    <property type="match status" value="1"/>
</dbReference>